<dbReference type="GO" id="GO:0000398">
    <property type="term" value="P:mRNA splicing, via spliceosome"/>
    <property type="evidence" value="ECO:0007669"/>
    <property type="project" value="InterPro"/>
</dbReference>
<reference evidence="3" key="5">
    <citation type="journal article" date="2021" name="G3 (Bethesda)">
        <title>Aegilops tauschii genome assembly Aet v5.0 features greater sequence contiguity and improved annotation.</title>
        <authorList>
            <person name="Wang L."/>
            <person name="Zhu T."/>
            <person name="Rodriguez J.C."/>
            <person name="Deal K.R."/>
            <person name="Dubcovsky J."/>
            <person name="McGuire P.E."/>
            <person name="Lux T."/>
            <person name="Spannagl M."/>
            <person name="Mayer K.F.X."/>
            <person name="Baldrich P."/>
            <person name="Meyers B.C."/>
            <person name="Huo N."/>
            <person name="Gu Y.Q."/>
            <person name="Zhou H."/>
            <person name="Devos K.M."/>
            <person name="Bennetzen J.L."/>
            <person name="Unver T."/>
            <person name="Budak H."/>
            <person name="Gulick P.J."/>
            <person name="Galiba G."/>
            <person name="Kalapos B."/>
            <person name="Nelson D.R."/>
            <person name="Li P."/>
            <person name="You F.M."/>
            <person name="Luo M.C."/>
            <person name="Dvorak J."/>
        </authorList>
    </citation>
    <scope>NUCLEOTIDE SEQUENCE [LARGE SCALE GENOMIC DNA]</scope>
    <source>
        <strain evidence="3">cv. AL8/78</strain>
    </source>
</reference>
<feature type="region of interest" description="Disordered" evidence="2">
    <location>
        <begin position="1"/>
        <end position="33"/>
    </location>
</feature>
<protein>
    <recommendedName>
        <fullName evidence="5">Coiled-coil domain-containing protein 130</fullName>
    </recommendedName>
</protein>
<dbReference type="Gramene" id="AET1Gv20099000.7">
    <property type="protein sequence ID" value="AET1Gv20099000.7"/>
    <property type="gene ID" value="AET1Gv20099000"/>
</dbReference>
<evidence type="ECO:0000256" key="1">
    <source>
        <dbReference type="ARBA" id="ARBA00005595"/>
    </source>
</evidence>
<dbReference type="PANTHER" id="PTHR12111">
    <property type="entry name" value="SPLICING FACTOR YJU2"/>
    <property type="match status" value="1"/>
</dbReference>
<dbReference type="PANTHER" id="PTHR12111:SF2">
    <property type="entry name" value="SPLICING FACTOR YJU2B-RELATED"/>
    <property type="match status" value="1"/>
</dbReference>
<reference evidence="3" key="3">
    <citation type="journal article" date="2017" name="Nature">
        <title>Genome sequence of the progenitor of the wheat D genome Aegilops tauschii.</title>
        <authorList>
            <person name="Luo M.C."/>
            <person name="Gu Y.Q."/>
            <person name="Puiu D."/>
            <person name="Wang H."/>
            <person name="Twardziok S.O."/>
            <person name="Deal K.R."/>
            <person name="Huo N."/>
            <person name="Zhu T."/>
            <person name="Wang L."/>
            <person name="Wang Y."/>
            <person name="McGuire P.E."/>
            <person name="Liu S."/>
            <person name="Long H."/>
            <person name="Ramasamy R.K."/>
            <person name="Rodriguez J.C."/>
            <person name="Van S.L."/>
            <person name="Yuan L."/>
            <person name="Wang Z."/>
            <person name="Xia Z."/>
            <person name="Xiao L."/>
            <person name="Anderson O.D."/>
            <person name="Ouyang S."/>
            <person name="Liang Y."/>
            <person name="Zimin A.V."/>
            <person name="Pertea G."/>
            <person name="Qi P."/>
            <person name="Bennetzen J.L."/>
            <person name="Dai X."/>
            <person name="Dawson M.W."/>
            <person name="Muller H.G."/>
            <person name="Kugler K."/>
            <person name="Rivarola-Duarte L."/>
            <person name="Spannagl M."/>
            <person name="Mayer K.F.X."/>
            <person name="Lu F.H."/>
            <person name="Bevan M.W."/>
            <person name="Leroy P."/>
            <person name="Li P."/>
            <person name="You F.M."/>
            <person name="Sun Q."/>
            <person name="Liu Z."/>
            <person name="Lyons E."/>
            <person name="Wicker T."/>
            <person name="Salzberg S.L."/>
            <person name="Devos K.M."/>
            <person name="Dvorak J."/>
        </authorList>
    </citation>
    <scope>NUCLEOTIDE SEQUENCE [LARGE SCALE GENOMIC DNA]</scope>
    <source>
        <strain evidence="3">cv. AL8/78</strain>
    </source>
</reference>
<dbReference type="GO" id="GO:0005684">
    <property type="term" value="C:U2-type spliceosomal complex"/>
    <property type="evidence" value="ECO:0007669"/>
    <property type="project" value="TreeGrafter"/>
</dbReference>
<dbReference type="AlphaFoldDB" id="A0A452XPT3"/>
<dbReference type="EnsemblPlants" id="AET1Gv20099000.7">
    <property type="protein sequence ID" value="AET1Gv20099000.7"/>
    <property type="gene ID" value="AET1Gv20099000"/>
</dbReference>
<reference evidence="4" key="2">
    <citation type="journal article" date="2017" name="Nat. Plants">
        <title>The Aegilops tauschii genome reveals multiple impacts of transposons.</title>
        <authorList>
            <person name="Zhao G."/>
            <person name="Zou C."/>
            <person name="Li K."/>
            <person name="Wang K."/>
            <person name="Li T."/>
            <person name="Gao L."/>
            <person name="Zhang X."/>
            <person name="Wang H."/>
            <person name="Yang Z."/>
            <person name="Liu X."/>
            <person name="Jiang W."/>
            <person name="Mao L."/>
            <person name="Kong X."/>
            <person name="Jiao Y."/>
            <person name="Jia J."/>
        </authorList>
    </citation>
    <scope>NUCLEOTIDE SEQUENCE [LARGE SCALE GENOMIC DNA]</scope>
    <source>
        <strain evidence="4">cv. AL8/78</strain>
    </source>
</reference>
<evidence type="ECO:0000313" key="4">
    <source>
        <dbReference type="Proteomes" id="UP000015105"/>
    </source>
</evidence>
<reference evidence="4" key="1">
    <citation type="journal article" date="2014" name="Science">
        <title>Ancient hybridizations among the ancestral genomes of bread wheat.</title>
        <authorList>
            <consortium name="International Wheat Genome Sequencing Consortium,"/>
            <person name="Marcussen T."/>
            <person name="Sandve S.R."/>
            <person name="Heier L."/>
            <person name="Spannagl M."/>
            <person name="Pfeifer M."/>
            <person name="Jakobsen K.S."/>
            <person name="Wulff B.B."/>
            <person name="Steuernagel B."/>
            <person name="Mayer K.F."/>
            <person name="Olsen O.A."/>
        </authorList>
    </citation>
    <scope>NUCLEOTIDE SEQUENCE [LARGE SCALE GENOMIC DNA]</scope>
    <source>
        <strain evidence="4">cv. AL8/78</strain>
    </source>
</reference>
<dbReference type="GO" id="GO:0071014">
    <property type="term" value="C:post-mRNA release spliceosomal complex"/>
    <property type="evidence" value="ECO:0007669"/>
    <property type="project" value="TreeGrafter"/>
</dbReference>
<dbReference type="Pfam" id="PF04502">
    <property type="entry name" value="Saf4_Yju2"/>
    <property type="match status" value="1"/>
</dbReference>
<proteinExistence type="inferred from homology"/>
<reference evidence="3" key="4">
    <citation type="submission" date="2019-03" db="UniProtKB">
        <authorList>
            <consortium name="EnsemblPlants"/>
        </authorList>
    </citation>
    <scope>IDENTIFICATION</scope>
</reference>
<dbReference type="InterPro" id="IPR007590">
    <property type="entry name" value="Saf4/Yju2"/>
</dbReference>
<name>A0A452XPT3_AEGTS</name>
<organism evidence="3 4">
    <name type="scientific">Aegilops tauschii subsp. strangulata</name>
    <name type="common">Goatgrass</name>
    <dbReference type="NCBI Taxonomy" id="200361"/>
    <lineage>
        <taxon>Eukaryota</taxon>
        <taxon>Viridiplantae</taxon>
        <taxon>Streptophyta</taxon>
        <taxon>Embryophyta</taxon>
        <taxon>Tracheophyta</taxon>
        <taxon>Spermatophyta</taxon>
        <taxon>Magnoliopsida</taxon>
        <taxon>Liliopsida</taxon>
        <taxon>Poales</taxon>
        <taxon>Poaceae</taxon>
        <taxon>BOP clade</taxon>
        <taxon>Pooideae</taxon>
        <taxon>Triticodae</taxon>
        <taxon>Triticeae</taxon>
        <taxon>Triticinae</taxon>
        <taxon>Aegilops</taxon>
    </lineage>
</organism>
<accession>A0A452XPT3</accession>
<dbReference type="Proteomes" id="UP000015105">
    <property type="component" value="Chromosome 1D"/>
</dbReference>
<evidence type="ECO:0000256" key="2">
    <source>
        <dbReference type="SAM" id="MobiDB-lite"/>
    </source>
</evidence>
<comment type="similarity">
    <text evidence="1">Belongs to the CWC16 family.</text>
</comment>
<sequence>SSCRNKKSQNKTQISFFSARRSPGTSPSPPIYRSLRTSARLPADILLLLLLAGDNMSTLAAARADNFYYPPEWSPKKGGLNKFHGQHALRERARKLDQGILIIRFEMPFNVWCGGCSSMIGKGVRFNAEKKQVGNYYSTKIWSFSMKSPCCQHEIVIHTDPKNTEYVIISGAQRKTEDFDVEDAETLLLPADEGSDT</sequence>
<evidence type="ECO:0000313" key="3">
    <source>
        <dbReference type="EnsemblPlants" id="AET1Gv20099000.7"/>
    </source>
</evidence>
<keyword evidence="4" id="KW-1185">Reference proteome</keyword>
<evidence type="ECO:0008006" key="5">
    <source>
        <dbReference type="Google" id="ProtNLM"/>
    </source>
</evidence>